<evidence type="ECO:0000256" key="3">
    <source>
        <dbReference type="ARBA" id="ARBA00009759"/>
    </source>
</evidence>
<dbReference type="EMBL" id="JAPDMQ010000107">
    <property type="protein sequence ID" value="KAK0534891.1"/>
    <property type="molecule type" value="Genomic_DNA"/>
</dbReference>
<comment type="cofactor">
    <cofactor evidence="2 7 8">
        <name>Mg(2+)</name>
        <dbReference type="ChEBI" id="CHEBI:18420"/>
    </cofactor>
</comment>
<dbReference type="Gene3D" id="3.40.190.80">
    <property type="match status" value="1"/>
</dbReference>
<evidence type="ECO:0000256" key="8">
    <source>
        <dbReference type="RuleBase" id="RU364068"/>
    </source>
</evidence>
<feature type="binding site" evidence="7">
    <location>
        <position position="244"/>
    </location>
    <ligand>
        <name>Mg(2+)</name>
        <dbReference type="ChEBI" id="CHEBI:18420"/>
        <label>1</label>
        <note>catalytic</note>
    </ligand>
</feature>
<dbReference type="PRINTS" id="PR00377">
    <property type="entry name" value="IMPHPHTASES"/>
</dbReference>
<evidence type="ECO:0000256" key="2">
    <source>
        <dbReference type="ARBA" id="ARBA00001946"/>
    </source>
</evidence>
<dbReference type="GO" id="GO:0046854">
    <property type="term" value="P:phosphatidylinositol phosphate biosynthetic process"/>
    <property type="evidence" value="ECO:0007669"/>
    <property type="project" value="InterPro"/>
</dbReference>
<feature type="binding site" evidence="7">
    <location>
        <position position="98"/>
    </location>
    <ligand>
        <name>Mg(2+)</name>
        <dbReference type="ChEBI" id="CHEBI:18420"/>
        <label>1</label>
        <note>catalytic</note>
    </ligand>
</feature>
<evidence type="ECO:0000256" key="4">
    <source>
        <dbReference type="ARBA" id="ARBA00022723"/>
    </source>
</evidence>
<dbReference type="GO" id="GO:0006020">
    <property type="term" value="P:inositol metabolic process"/>
    <property type="evidence" value="ECO:0007669"/>
    <property type="project" value="TreeGrafter"/>
</dbReference>
<dbReference type="SUPFAM" id="SSF56655">
    <property type="entry name" value="Carbohydrate phosphatase"/>
    <property type="match status" value="1"/>
</dbReference>
<dbReference type="GO" id="GO:0008934">
    <property type="term" value="F:inositol monophosphate 1-phosphatase activity"/>
    <property type="evidence" value="ECO:0007669"/>
    <property type="project" value="InterPro"/>
</dbReference>
<comment type="caution">
    <text evidence="9">The sequence shown here is derived from an EMBL/GenBank/DDBJ whole genome shotgun (WGS) entry which is preliminary data.</text>
</comment>
<evidence type="ECO:0000256" key="1">
    <source>
        <dbReference type="ARBA" id="ARBA00001033"/>
    </source>
</evidence>
<dbReference type="InterPro" id="IPR020550">
    <property type="entry name" value="Inositol_monophosphatase_CS"/>
</dbReference>
<accession>A0AAN6GHW0</accession>
<dbReference type="PANTHER" id="PTHR20854:SF4">
    <property type="entry name" value="INOSITOL-1-MONOPHOSPHATASE-RELATED"/>
    <property type="match status" value="1"/>
</dbReference>
<dbReference type="InterPro" id="IPR000760">
    <property type="entry name" value="Inositol_monophosphatase-like"/>
</dbReference>
<comment type="catalytic activity">
    <reaction evidence="1 8">
        <text>a myo-inositol phosphate + H2O = myo-inositol + phosphate</text>
        <dbReference type="Rhea" id="RHEA:24056"/>
        <dbReference type="ChEBI" id="CHEBI:15377"/>
        <dbReference type="ChEBI" id="CHEBI:17268"/>
        <dbReference type="ChEBI" id="CHEBI:43474"/>
        <dbReference type="ChEBI" id="CHEBI:84139"/>
        <dbReference type="EC" id="3.1.3.25"/>
    </reaction>
</comment>
<feature type="binding site" evidence="7">
    <location>
        <position position="95"/>
    </location>
    <ligand>
        <name>Mg(2+)</name>
        <dbReference type="ChEBI" id="CHEBI:18420"/>
        <label>1</label>
        <note>catalytic</note>
    </ligand>
</feature>
<dbReference type="InterPro" id="IPR020583">
    <property type="entry name" value="Inositol_monoP_metal-BS"/>
</dbReference>
<name>A0AAN6GHW0_9BASI</name>
<evidence type="ECO:0000313" key="9">
    <source>
        <dbReference type="EMBL" id="KAK0534891.1"/>
    </source>
</evidence>
<reference evidence="9" key="1">
    <citation type="journal article" date="2023" name="PhytoFront">
        <title>Draft Genome Resources of Seven Strains of Tilletia horrida, Causal Agent of Kernel Smut of Rice.</title>
        <authorList>
            <person name="Khanal S."/>
            <person name="Antony Babu S."/>
            <person name="Zhou X.G."/>
        </authorList>
    </citation>
    <scope>NUCLEOTIDE SEQUENCE</scope>
    <source>
        <strain evidence="9">TX3</strain>
    </source>
</reference>
<keyword evidence="5 8" id="KW-0378">Hydrolase</keyword>
<comment type="pathway">
    <text evidence="8">Polyol metabolism; myo-inositol biosynthesis; myo-inositol from D-glucose 6-phosphate: step 2/2.</text>
</comment>
<evidence type="ECO:0000256" key="6">
    <source>
        <dbReference type="ARBA" id="ARBA00022842"/>
    </source>
</evidence>
<evidence type="ECO:0000313" key="10">
    <source>
        <dbReference type="Proteomes" id="UP001176521"/>
    </source>
</evidence>
<dbReference type="EC" id="3.1.3.25" evidence="8"/>
<dbReference type="PROSITE" id="PS00630">
    <property type="entry name" value="IMP_2"/>
    <property type="match status" value="1"/>
</dbReference>
<gene>
    <name evidence="9" type="ORF">OC842_002495</name>
</gene>
<dbReference type="PROSITE" id="PS00629">
    <property type="entry name" value="IMP_1"/>
    <property type="match status" value="1"/>
</dbReference>
<dbReference type="InterPro" id="IPR033942">
    <property type="entry name" value="IMPase"/>
</dbReference>
<dbReference type="Pfam" id="PF00459">
    <property type="entry name" value="Inositol_P"/>
    <property type="match status" value="1"/>
</dbReference>
<dbReference type="Proteomes" id="UP001176521">
    <property type="component" value="Unassembled WGS sequence"/>
</dbReference>
<dbReference type="GO" id="GO:0046872">
    <property type="term" value="F:metal ion binding"/>
    <property type="evidence" value="ECO:0007669"/>
    <property type="project" value="UniProtKB-KW"/>
</dbReference>
<dbReference type="FunFam" id="3.30.540.10:FF:000004">
    <property type="entry name" value="Inositol-1-monophosphatase"/>
    <property type="match status" value="1"/>
</dbReference>
<keyword evidence="4 7" id="KW-0479">Metal-binding</keyword>
<feature type="binding site" evidence="7">
    <location>
        <position position="97"/>
    </location>
    <ligand>
        <name>Mg(2+)</name>
        <dbReference type="ChEBI" id="CHEBI:18420"/>
        <label>1</label>
        <note>catalytic</note>
    </ligand>
</feature>
<dbReference type="Gene3D" id="3.30.540.10">
    <property type="entry name" value="Fructose-1,6-Bisphosphatase, subunit A, domain 1"/>
    <property type="match status" value="1"/>
</dbReference>
<comment type="similarity">
    <text evidence="3 8">Belongs to the inositol monophosphatase superfamily.</text>
</comment>
<dbReference type="GO" id="GO:0007165">
    <property type="term" value="P:signal transduction"/>
    <property type="evidence" value="ECO:0007669"/>
    <property type="project" value="TreeGrafter"/>
</dbReference>
<dbReference type="CDD" id="cd01639">
    <property type="entry name" value="IMPase"/>
    <property type="match status" value="1"/>
</dbReference>
<evidence type="ECO:0000256" key="7">
    <source>
        <dbReference type="PIRSR" id="PIRSR600760-2"/>
    </source>
</evidence>
<protein>
    <recommendedName>
        <fullName evidence="8">Inositol-1-monophosphatase</fullName>
        <ecNumber evidence="8">3.1.3.25</ecNumber>
    </recommendedName>
</protein>
<keyword evidence="6 7" id="KW-0460">Magnesium</keyword>
<dbReference type="PANTHER" id="PTHR20854">
    <property type="entry name" value="INOSITOL MONOPHOSPHATASE"/>
    <property type="match status" value="1"/>
</dbReference>
<evidence type="ECO:0000256" key="5">
    <source>
        <dbReference type="ARBA" id="ARBA00022801"/>
    </source>
</evidence>
<sequence length="322" mass="35579">MSEPNLQELLDFSIALARKAGAMINAGSEKRLREQTRIDTKLNTADLVTETDQAVERLIMEAIQAKYPTHKFIGEETYSAGQKDELTDEPTWVLDPIDGTVNFTRALFPFTCVSIGFVSKKQPVLGVIYGPRLDQLFYGVAGQGSYLQSPQFDQPQRLPLTAPLPLPSLRQAILALEWGSLRDRETMTKKLTFFERLAGDGEGGVETGQMVQAIRSNGSAALNFCLVAAGTLDAYHEIGTWAWDVCAGIVIAREAGAVVIGAKSELSDIDRPNFFDTLRPGVLEGRKYLVVRQIADTPEEKGRDAQIRTIRAIYDALDEWEP</sequence>
<keyword evidence="10" id="KW-1185">Reference proteome</keyword>
<organism evidence="9 10">
    <name type="scientific">Tilletia horrida</name>
    <dbReference type="NCBI Taxonomy" id="155126"/>
    <lineage>
        <taxon>Eukaryota</taxon>
        <taxon>Fungi</taxon>
        <taxon>Dikarya</taxon>
        <taxon>Basidiomycota</taxon>
        <taxon>Ustilaginomycotina</taxon>
        <taxon>Exobasidiomycetes</taxon>
        <taxon>Tilletiales</taxon>
        <taxon>Tilletiaceae</taxon>
        <taxon>Tilletia</taxon>
    </lineage>
</organism>
<dbReference type="AlphaFoldDB" id="A0AAN6GHW0"/>
<feature type="binding site" evidence="7">
    <location>
        <position position="75"/>
    </location>
    <ligand>
        <name>Mg(2+)</name>
        <dbReference type="ChEBI" id="CHEBI:18420"/>
        <label>1</label>
        <note>catalytic</note>
    </ligand>
</feature>
<proteinExistence type="inferred from homology"/>